<feature type="non-terminal residue" evidence="6">
    <location>
        <position position="1"/>
    </location>
</feature>
<feature type="domain" description="Teneurin-like YD-shell" evidence="5">
    <location>
        <begin position="761"/>
        <end position="905"/>
    </location>
</feature>
<keyword evidence="7" id="KW-1185">Reference proteome</keyword>
<name>A0ABT6S206_9ACTN</name>
<evidence type="ECO:0000313" key="6">
    <source>
        <dbReference type="EMBL" id="MDI3390710.1"/>
    </source>
</evidence>
<dbReference type="InterPro" id="IPR022385">
    <property type="entry name" value="Rhs_assc_core"/>
</dbReference>
<dbReference type="NCBIfam" id="TIGR03696">
    <property type="entry name" value="Rhs_assc_core"/>
    <property type="match status" value="1"/>
</dbReference>
<keyword evidence="1" id="KW-0677">Repeat</keyword>
<reference evidence="6 7" key="1">
    <citation type="submission" date="2023-05" db="EMBL/GenBank/DDBJ databases">
        <title>Draft genome sequence of Streptomyces sp. B-S-A8 isolated from a cave soil in Thailand.</title>
        <authorList>
            <person name="Chamroensaksri N."/>
            <person name="Muangham S."/>
        </authorList>
    </citation>
    <scope>NUCLEOTIDE SEQUENCE [LARGE SCALE GENOMIC DNA]</scope>
    <source>
        <strain evidence="6 7">B-S-A8</strain>
    </source>
</reference>
<dbReference type="RefSeq" id="WP_282517196.1">
    <property type="nucleotide sequence ID" value="NZ_JASCIR010000065.1"/>
</dbReference>
<dbReference type="Proteomes" id="UP001224661">
    <property type="component" value="Unassembled WGS sequence"/>
</dbReference>
<proteinExistence type="predicted"/>
<accession>A0ABT6S206</accession>
<protein>
    <submittedName>
        <fullName evidence="6">RHS repeat-associated core domain-containing protein</fullName>
    </submittedName>
</protein>
<evidence type="ECO:0000259" key="3">
    <source>
        <dbReference type="Pfam" id="PF20148"/>
    </source>
</evidence>
<dbReference type="SUPFAM" id="SSF101898">
    <property type="entry name" value="NHL repeat"/>
    <property type="match status" value="1"/>
</dbReference>
<dbReference type="Pfam" id="PF20148">
    <property type="entry name" value="DUF6531"/>
    <property type="match status" value="1"/>
</dbReference>
<dbReference type="Pfam" id="PF05593">
    <property type="entry name" value="RHS_repeat"/>
    <property type="match status" value="4"/>
</dbReference>
<feature type="compositionally biased region" description="Basic and acidic residues" evidence="2">
    <location>
        <begin position="116"/>
        <end position="131"/>
    </location>
</feature>
<dbReference type="InterPro" id="IPR045351">
    <property type="entry name" value="DUF6531"/>
</dbReference>
<dbReference type="InterPro" id="IPR049082">
    <property type="entry name" value="T7SS_signal"/>
</dbReference>
<evidence type="ECO:0000256" key="1">
    <source>
        <dbReference type="ARBA" id="ARBA00022737"/>
    </source>
</evidence>
<feature type="domain" description="Teneurin-like YD-shell" evidence="5">
    <location>
        <begin position="1052"/>
        <end position="1311"/>
    </location>
</feature>
<evidence type="ECO:0000259" key="5">
    <source>
        <dbReference type="Pfam" id="PF25023"/>
    </source>
</evidence>
<dbReference type="InterPro" id="IPR056823">
    <property type="entry name" value="TEN-like_YD-shell"/>
</dbReference>
<evidence type="ECO:0000256" key="2">
    <source>
        <dbReference type="SAM" id="MobiDB-lite"/>
    </source>
</evidence>
<dbReference type="PRINTS" id="PR00394">
    <property type="entry name" value="RHSPROTEIN"/>
</dbReference>
<dbReference type="EMBL" id="JASCIR010000065">
    <property type="protein sequence ID" value="MDI3390710.1"/>
    <property type="molecule type" value="Genomic_DNA"/>
</dbReference>
<evidence type="ECO:0000259" key="4">
    <source>
        <dbReference type="Pfam" id="PF21725"/>
    </source>
</evidence>
<feature type="domain" description="DUF6531" evidence="3">
    <location>
        <begin position="301"/>
        <end position="372"/>
    </location>
</feature>
<dbReference type="PANTHER" id="PTHR32305:SF15">
    <property type="entry name" value="PROTEIN RHSA-RELATED"/>
    <property type="match status" value="1"/>
</dbReference>
<feature type="domain" description="Putative T7SS secretion signal" evidence="4">
    <location>
        <begin position="1"/>
        <end position="144"/>
    </location>
</feature>
<evidence type="ECO:0000313" key="7">
    <source>
        <dbReference type="Proteomes" id="UP001224661"/>
    </source>
</evidence>
<dbReference type="Gene3D" id="2.180.10.10">
    <property type="entry name" value="RHS repeat-associated core"/>
    <property type="match status" value="2"/>
</dbReference>
<dbReference type="Pfam" id="PF21725">
    <property type="entry name" value="T7SS_signal"/>
    <property type="match status" value="1"/>
</dbReference>
<comment type="caution">
    <text evidence="6">The sequence shown here is derived from an EMBL/GenBank/DDBJ whole genome shotgun (WGS) entry which is preliminary data.</text>
</comment>
<dbReference type="PANTHER" id="PTHR32305">
    <property type="match status" value="1"/>
</dbReference>
<organism evidence="6 7">
    <name type="scientific">Streptomyces solicavernae</name>
    <dbReference type="NCBI Taxonomy" id="3043614"/>
    <lineage>
        <taxon>Bacteria</taxon>
        <taxon>Bacillati</taxon>
        <taxon>Actinomycetota</taxon>
        <taxon>Actinomycetes</taxon>
        <taxon>Kitasatosporales</taxon>
        <taxon>Streptomycetaceae</taxon>
        <taxon>Streptomyces</taxon>
    </lineage>
</organism>
<dbReference type="InterPro" id="IPR031325">
    <property type="entry name" value="RHS_repeat"/>
</dbReference>
<feature type="region of interest" description="Disordered" evidence="2">
    <location>
        <begin position="83"/>
        <end position="147"/>
    </location>
</feature>
<dbReference type="NCBIfam" id="TIGR01643">
    <property type="entry name" value="YD_repeat_2x"/>
    <property type="match status" value="9"/>
</dbReference>
<sequence length="1436" mass="157527">KGLDVHGWEGDAGEAFRAEFAPQPKFWTQAADACEAAAKSLVAYASTVQWAQGEAREAIELYKRARAASDKAVKDYNDTVDTWNRKNEAGQDPGPKPPPFQDPGKAGLEQAQHLVSEGRHQRDDAARRVSDAVKQLAEQAPEPPGGLELAGSVLRDMGEGMALNSVHLVGGALKGLGETVGLVRMLNPTDPYNVNHPGQYLMNLNGVATGLASTVAHPERLVGIVKNQNWRDPAEALGGILIELVGGKGIGGGLKGGLKGGLREAGKEAIEQGVKEGARKSVKERLGDLARDLNCKVLRNEPVDMATGRMVLPATDVTLPATMPLEFTRTFESAYRNGGWFGPAWASTIDERLEVDAEGVCHVAADGSVRSYPHPAPGLPVTPVKGVPWTLEREPDGSYTLFDPVARITRTFEAPAGAEPGGDGIAKLASISDHLGNWISVEWSLGQPSSMSHSGGYELLFTTRAGRITRLALATPEGAITLRSYGYSDRGFLTSVADSEDRATCYEVDERGRITKWTDSNDRSFFYAYDDEDRCTHHEGEAGHLKAHFEYGLESREPDCTLTRVTDSLGHTSQFTIDGRLRILAETDRAGRTTRTTYDDRHRPLTVTDPLGATTAYTYDELGRPLSVTRPDGTTAFITYDQDGNPVELRDPDGAVTRRTYDDAGRLSSTVRPDGTTTTLAYDERGHLAAVTDPLGQVSRIESNPVGLPLRVTDPLGATTTYVRDAFGRPATVIDPLGNAASMSWTVEGKLAQRTGPDGAIARWEWDGEGNLVRHTDAVGGITEYAYTHFDLLQARTEPDGTRHRFVYDTELRLRQVTNPQGMNWHYEYDPTGLVISERDFDDRLLVFAHDEAGRLSFRANPMGQSVSYKRDSLGRVAVKNADGDETRYTYEPAGRLTTAATLESELVLQRDGMGRLRTEMYEGRVLTFRRDALGRPVRRTTPSGAVTTYAYDAAGNRVSVDMDGHALDSAFDAAGRETRRHVDTMLTWANEWDPAGRLLNRTVTTEGITGDARTAAQRHDPVVQEQSYEYRADGYLIALTNGLNGARRFRLDRAGRVTQVTGQGWTETYAYDTAGNLTQASWPESHGKSALGDRQFNGTRLHKAGRWTYIHDEAGRVIERRKTRISRKADIWRYTWDAEDHLTTCTTPDGTTWRYRYDPLGRRSAKQQLDADGKVAEETVFTWDDAQVIEQTTTTGAGARPIALTWDYDGLTPITQAERALDPDTQQAVDARFFAIITDLVGTPTELVAPDGDLAWRTRSTLWGTTAVARGATAHTPLRHPGQYADLETGLHYNLHRHYDPTVARYASPDPLGLSAGPNHVAWVRNPWTHVDPLGLQCEELPEAGSIAKHANERFSEGALDHHVKNVPQDKLSEYVNNVMTNEVDGLIPKYGLRDGRSAFWDPATGAVVIEDPGAPHGGTVFTPKEGKTYFDDLE</sequence>
<dbReference type="Pfam" id="PF25023">
    <property type="entry name" value="TEN_YD-shell"/>
    <property type="match status" value="2"/>
</dbReference>
<dbReference type="InterPro" id="IPR006530">
    <property type="entry name" value="YD"/>
</dbReference>
<dbReference type="InterPro" id="IPR050708">
    <property type="entry name" value="T6SS_VgrG/RHS"/>
</dbReference>
<gene>
    <name evidence="6" type="ORF">QIS99_31615</name>
</gene>